<evidence type="ECO:0000313" key="4">
    <source>
        <dbReference type="EMBL" id="OQR74063.1"/>
    </source>
</evidence>
<dbReference type="GO" id="GO:0006457">
    <property type="term" value="P:protein folding"/>
    <property type="evidence" value="ECO:0007669"/>
    <property type="project" value="TreeGrafter"/>
</dbReference>
<evidence type="ECO:0000256" key="2">
    <source>
        <dbReference type="SAM" id="Coils"/>
    </source>
</evidence>
<feature type="coiled-coil region" evidence="2">
    <location>
        <begin position="35"/>
        <end position="80"/>
    </location>
</feature>
<organism evidence="4 5">
    <name type="scientific">Tropilaelaps mercedesae</name>
    <dbReference type="NCBI Taxonomy" id="418985"/>
    <lineage>
        <taxon>Eukaryota</taxon>
        <taxon>Metazoa</taxon>
        <taxon>Ecdysozoa</taxon>
        <taxon>Arthropoda</taxon>
        <taxon>Chelicerata</taxon>
        <taxon>Arachnida</taxon>
        <taxon>Acari</taxon>
        <taxon>Parasitiformes</taxon>
        <taxon>Mesostigmata</taxon>
        <taxon>Gamasina</taxon>
        <taxon>Dermanyssoidea</taxon>
        <taxon>Laelapidae</taxon>
        <taxon>Tropilaelaps</taxon>
    </lineage>
</organism>
<dbReference type="EMBL" id="MNPL01008780">
    <property type="protein sequence ID" value="OQR74063.1"/>
    <property type="molecule type" value="Genomic_DNA"/>
</dbReference>
<dbReference type="OrthoDB" id="45518at2759"/>
<dbReference type="SUPFAM" id="SSF52833">
    <property type="entry name" value="Thioredoxin-like"/>
    <property type="match status" value="1"/>
</dbReference>
<accession>A0A1V9XKZ2</accession>
<comment type="similarity">
    <text evidence="1">Belongs to the phosducin family.</text>
</comment>
<dbReference type="InParanoid" id="A0A1V9XKZ2"/>
<dbReference type="GO" id="GO:0005737">
    <property type="term" value="C:cytoplasm"/>
    <property type="evidence" value="ECO:0007669"/>
    <property type="project" value="TreeGrafter"/>
</dbReference>
<gene>
    <name evidence="4" type="ORF">BIW11_09333</name>
</gene>
<dbReference type="STRING" id="418985.A0A1V9XKZ2"/>
<dbReference type="AlphaFoldDB" id="A0A1V9XKZ2"/>
<keyword evidence="5" id="KW-1185">Reference proteome</keyword>
<dbReference type="PANTHER" id="PTHR45809:SF3">
    <property type="entry name" value="VIRAL IAP-ASSOCIATED FACTOR HOMOLOG"/>
    <property type="match status" value="1"/>
</dbReference>
<name>A0A1V9XKZ2_9ACAR</name>
<dbReference type="Pfam" id="PF02114">
    <property type="entry name" value="Phosducin"/>
    <property type="match status" value="1"/>
</dbReference>
<evidence type="ECO:0000259" key="3">
    <source>
        <dbReference type="Pfam" id="PF02114"/>
    </source>
</evidence>
<dbReference type="InterPro" id="IPR036249">
    <property type="entry name" value="Thioredoxin-like_sf"/>
</dbReference>
<reference evidence="4 5" key="1">
    <citation type="journal article" date="2017" name="Gigascience">
        <title>Draft genome of the honey bee ectoparasitic mite, Tropilaelaps mercedesae, is shaped by the parasitic life history.</title>
        <authorList>
            <person name="Dong X."/>
            <person name="Armstrong S.D."/>
            <person name="Xia D."/>
            <person name="Makepeace B.L."/>
            <person name="Darby A.C."/>
            <person name="Kadowaki T."/>
        </authorList>
    </citation>
    <scope>NUCLEOTIDE SEQUENCE [LARGE SCALE GENOMIC DNA]</scope>
    <source>
        <strain evidence="4">Wuxi-XJTLU</strain>
    </source>
</reference>
<dbReference type="InterPro" id="IPR024253">
    <property type="entry name" value="Phosducin_thioredoxin-like_dom"/>
</dbReference>
<keyword evidence="2" id="KW-0175">Coiled coil</keyword>
<feature type="domain" description="Phosducin" evidence="3">
    <location>
        <begin position="39"/>
        <end position="177"/>
    </location>
</feature>
<evidence type="ECO:0000313" key="5">
    <source>
        <dbReference type="Proteomes" id="UP000192247"/>
    </source>
</evidence>
<dbReference type="Proteomes" id="UP000192247">
    <property type="component" value="Unassembled WGS sequence"/>
</dbReference>
<evidence type="ECO:0000256" key="1">
    <source>
        <dbReference type="ARBA" id="ARBA00009686"/>
    </source>
</evidence>
<protein>
    <submittedName>
        <fullName evidence="4">Viral IAP-associated factor-like</fullName>
    </submittedName>
</protein>
<sequence>MQDPNKDTDWNDALRRHGIIPEKEITEDQIVSLVDDAANKRIERQERKLDDLTLDELELLEDEEDERALLEFRRKRVNEMQQAARTAIFAEIREISAADWVEQVNKAGEGVTVVIHLFSNGIPICAVMDQHLQILARKFSAVKFLRGVAQCCIPKFPESHLPCIMIYRDGKPVEKFIGPEVWGHRPAVETVEWILAKKGNAFETDIENDPRPKTRDILMRQLKGDDYDESTDDW</sequence>
<dbReference type="Gene3D" id="3.40.30.10">
    <property type="entry name" value="Glutaredoxin"/>
    <property type="match status" value="1"/>
</dbReference>
<dbReference type="FunCoup" id="A0A1V9XKZ2">
    <property type="interactions" value="1375"/>
</dbReference>
<dbReference type="InterPro" id="IPR051498">
    <property type="entry name" value="Phosducin-like_chap/apop_reg"/>
</dbReference>
<dbReference type="PANTHER" id="PTHR45809">
    <property type="entry name" value="VIRAL IAP-ASSOCIATED FACTOR HOMOLOG"/>
    <property type="match status" value="1"/>
</dbReference>
<proteinExistence type="inferred from homology"/>
<comment type="caution">
    <text evidence="4">The sequence shown here is derived from an EMBL/GenBank/DDBJ whole genome shotgun (WGS) entry which is preliminary data.</text>
</comment>